<reference evidence="1 2" key="1">
    <citation type="submission" date="2020-07" db="EMBL/GenBank/DDBJ databases">
        <title>Sequencing the genomes of 1000 actinobacteria strains.</title>
        <authorList>
            <person name="Klenk H.-P."/>
        </authorList>
    </citation>
    <scope>NUCLEOTIDE SEQUENCE [LARGE SCALE GENOMIC DNA]</scope>
    <source>
        <strain evidence="1 2">DSM 26487</strain>
    </source>
</reference>
<comment type="caution">
    <text evidence="1">The sequence shown here is derived from an EMBL/GenBank/DDBJ whole genome shotgun (WGS) entry which is preliminary data.</text>
</comment>
<name>A0A7Z0DLW3_9ACTN</name>
<dbReference type="EMBL" id="JACBZR010000001">
    <property type="protein sequence ID" value="NYI77852.1"/>
    <property type="molecule type" value="Genomic_DNA"/>
</dbReference>
<proteinExistence type="predicted"/>
<organism evidence="1 2">
    <name type="scientific">Nocardioides panzhihuensis</name>
    <dbReference type="NCBI Taxonomy" id="860243"/>
    <lineage>
        <taxon>Bacteria</taxon>
        <taxon>Bacillati</taxon>
        <taxon>Actinomycetota</taxon>
        <taxon>Actinomycetes</taxon>
        <taxon>Propionibacteriales</taxon>
        <taxon>Nocardioidaceae</taxon>
        <taxon>Nocardioides</taxon>
    </lineage>
</organism>
<evidence type="ECO:0000313" key="1">
    <source>
        <dbReference type="EMBL" id="NYI77852.1"/>
    </source>
</evidence>
<evidence type="ECO:0000313" key="2">
    <source>
        <dbReference type="Proteomes" id="UP000564496"/>
    </source>
</evidence>
<dbReference type="RefSeq" id="WP_179658288.1">
    <property type="nucleotide sequence ID" value="NZ_JACBZR010000001.1"/>
</dbReference>
<dbReference type="Proteomes" id="UP000564496">
    <property type="component" value="Unassembled WGS sequence"/>
</dbReference>
<sequence>MSAEQPIERVVDGETFRISQDPDLPGQYHFDWLSGPNPDYGFSSRASGGGQQSEAELDEGIRAFLARVDPETGYIE</sequence>
<dbReference type="AlphaFoldDB" id="A0A7Z0DLW3"/>
<accession>A0A7Z0DLW3</accession>
<keyword evidence="2" id="KW-1185">Reference proteome</keyword>
<gene>
    <name evidence="1" type="ORF">BJ988_002500</name>
</gene>
<protein>
    <submittedName>
        <fullName evidence="1">Uncharacterized protein</fullName>
    </submittedName>
</protein>